<sequence>MIRKSFGNKTEGINYIDRIGAYAIIFSKENKVAVAKTSTGYFLLGGGVESGETDEECIKRECLEEVGISVEVKDFICNGDLYRWSDTLKYYMHSIGNFYLAELVGKVSEPIEEDHELVWLEFEEAYKKLLLEHQAWAIKQALILKNK</sequence>
<protein>
    <submittedName>
        <fullName evidence="3">Hydrolase, NUDIX family</fullName>
    </submittedName>
</protein>
<dbReference type="Gene3D" id="3.90.79.10">
    <property type="entry name" value="Nucleoside Triphosphate Pyrophosphohydrolase"/>
    <property type="match status" value="1"/>
</dbReference>
<proteinExistence type="predicted"/>
<evidence type="ECO:0000313" key="3">
    <source>
        <dbReference type="EMBL" id="KXA07374.1"/>
    </source>
</evidence>
<evidence type="ECO:0000259" key="2">
    <source>
        <dbReference type="PROSITE" id="PS51462"/>
    </source>
</evidence>
<reference evidence="3 4" key="1">
    <citation type="submission" date="2016-01" db="EMBL/GenBank/DDBJ databases">
        <authorList>
            <person name="Oliw E.H."/>
        </authorList>
    </citation>
    <scope>NUCLEOTIDE SEQUENCE [LARGE SCALE GENOMIC DNA]</scope>
    <source>
        <strain evidence="3 4">MJR7757A</strain>
    </source>
</reference>
<dbReference type="PANTHER" id="PTHR21340:SF0">
    <property type="entry name" value="BIS(5'-NUCLEOSYL)-TETRAPHOSPHATASE [ASYMMETRICAL]"/>
    <property type="match status" value="1"/>
</dbReference>
<name>A0A133MTN3_CLOPF</name>
<dbReference type="GO" id="GO:0006167">
    <property type="term" value="P:AMP biosynthetic process"/>
    <property type="evidence" value="ECO:0007669"/>
    <property type="project" value="TreeGrafter"/>
</dbReference>
<dbReference type="InterPro" id="IPR051325">
    <property type="entry name" value="Nudix_hydrolase_domain"/>
</dbReference>
<dbReference type="EMBL" id="LRPU01000166">
    <property type="protein sequence ID" value="KXA07374.1"/>
    <property type="molecule type" value="Genomic_DNA"/>
</dbReference>
<evidence type="ECO:0000256" key="1">
    <source>
        <dbReference type="ARBA" id="ARBA00022801"/>
    </source>
</evidence>
<dbReference type="CDD" id="cd04684">
    <property type="entry name" value="NUDIX_Hydrolase"/>
    <property type="match status" value="1"/>
</dbReference>
<keyword evidence="1 3" id="KW-0378">Hydrolase</keyword>
<comment type="caution">
    <text evidence="3">The sequence shown here is derived from an EMBL/GenBank/DDBJ whole genome shotgun (WGS) entry which is preliminary data.</text>
</comment>
<dbReference type="Proteomes" id="UP000070646">
    <property type="component" value="Unassembled WGS sequence"/>
</dbReference>
<organism evidence="3 4">
    <name type="scientific">Clostridium perfringens</name>
    <dbReference type="NCBI Taxonomy" id="1502"/>
    <lineage>
        <taxon>Bacteria</taxon>
        <taxon>Bacillati</taxon>
        <taxon>Bacillota</taxon>
        <taxon>Clostridia</taxon>
        <taxon>Eubacteriales</taxon>
        <taxon>Clostridiaceae</taxon>
        <taxon>Clostridium</taxon>
    </lineage>
</organism>
<dbReference type="PROSITE" id="PS51462">
    <property type="entry name" value="NUDIX"/>
    <property type="match status" value="1"/>
</dbReference>
<dbReference type="AlphaFoldDB" id="A0A133MTN3"/>
<dbReference type="InterPro" id="IPR015797">
    <property type="entry name" value="NUDIX_hydrolase-like_dom_sf"/>
</dbReference>
<dbReference type="PATRIC" id="fig|1502.174.peg.2731"/>
<dbReference type="RefSeq" id="WP_060796572.1">
    <property type="nucleotide sequence ID" value="NZ_KQ956300.1"/>
</dbReference>
<gene>
    <name evidence="3" type="ORF">HMPREF3222_02707</name>
</gene>
<dbReference type="GO" id="GO:0006754">
    <property type="term" value="P:ATP biosynthetic process"/>
    <property type="evidence" value="ECO:0007669"/>
    <property type="project" value="TreeGrafter"/>
</dbReference>
<accession>A0A133MTN3</accession>
<dbReference type="SUPFAM" id="SSF55811">
    <property type="entry name" value="Nudix"/>
    <property type="match status" value="1"/>
</dbReference>
<feature type="domain" description="Nudix hydrolase" evidence="2">
    <location>
        <begin position="16"/>
        <end position="144"/>
    </location>
</feature>
<dbReference type="InterPro" id="IPR000086">
    <property type="entry name" value="NUDIX_hydrolase_dom"/>
</dbReference>
<dbReference type="GO" id="GO:0004081">
    <property type="term" value="F:bis(5'-nucleosyl)-tetraphosphatase (asymmetrical) activity"/>
    <property type="evidence" value="ECO:0007669"/>
    <property type="project" value="TreeGrafter"/>
</dbReference>
<evidence type="ECO:0000313" key="4">
    <source>
        <dbReference type="Proteomes" id="UP000070646"/>
    </source>
</evidence>
<dbReference type="PANTHER" id="PTHR21340">
    <property type="entry name" value="DIADENOSINE 5,5-P1,P4-TETRAPHOSPHATE PYROPHOSPHOHYDROLASE MUTT"/>
    <property type="match status" value="1"/>
</dbReference>
<dbReference type="Pfam" id="PF00293">
    <property type="entry name" value="NUDIX"/>
    <property type="match status" value="1"/>
</dbReference>